<evidence type="ECO:0000256" key="5">
    <source>
        <dbReference type="ARBA" id="ARBA00022475"/>
    </source>
</evidence>
<dbReference type="FunFam" id="3.80.10.10:FF:000095">
    <property type="entry name" value="LRR receptor-like serine/threonine-protein kinase GSO1"/>
    <property type="match status" value="1"/>
</dbReference>
<dbReference type="FunFam" id="3.80.10.10:FF:000111">
    <property type="entry name" value="LRR receptor-like serine/threonine-protein kinase ERECTA"/>
    <property type="match status" value="1"/>
</dbReference>
<dbReference type="InterPro" id="IPR013210">
    <property type="entry name" value="LRR_N_plant-typ"/>
</dbReference>
<feature type="binding site" evidence="22">
    <location>
        <position position="807"/>
    </location>
    <ligand>
        <name>ATP</name>
        <dbReference type="ChEBI" id="CHEBI:30616"/>
    </ligand>
</feature>
<dbReference type="Gene3D" id="3.30.1490.310">
    <property type="match status" value="1"/>
</dbReference>
<evidence type="ECO:0000259" key="25">
    <source>
        <dbReference type="PROSITE" id="PS50011"/>
    </source>
</evidence>
<keyword evidence="19" id="KW-0325">Glycoprotein</keyword>
<dbReference type="GO" id="GO:0004674">
    <property type="term" value="F:protein serine/threonine kinase activity"/>
    <property type="evidence" value="ECO:0007669"/>
    <property type="project" value="UniProtKB-KW"/>
</dbReference>
<comment type="similarity">
    <text evidence="2">Belongs to the protein kinase superfamily. Ser/Thr protein kinase family.</text>
</comment>
<feature type="region of interest" description="Disordered" evidence="23">
    <location>
        <begin position="716"/>
        <end position="740"/>
    </location>
</feature>
<evidence type="ECO:0000256" key="20">
    <source>
        <dbReference type="ARBA" id="ARBA00047899"/>
    </source>
</evidence>
<accession>A0A8J5I2L1</accession>
<gene>
    <name evidence="26" type="ORF">ZIOFF_009321</name>
</gene>
<dbReference type="FunFam" id="1.10.510.10:FF:000291">
    <property type="entry name" value="Brassinosteroid LRR receptor kinase"/>
    <property type="match status" value="1"/>
</dbReference>
<keyword evidence="10 24" id="KW-0812">Transmembrane</keyword>
<evidence type="ECO:0000256" key="3">
    <source>
        <dbReference type="ARBA" id="ARBA00009592"/>
    </source>
</evidence>
<dbReference type="SMART" id="SM00369">
    <property type="entry name" value="LRR_TYP"/>
    <property type="match status" value="8"/>
</dbReference>
<dbReference type="Pfam" id="PF07714">
    <property type="entry name" value="PK_Tyr_Ser-Thr"/>
    <property type="match status" value="1"/>
</dbReference>
<evidence type="ECO:0000256" key="16">
    <source>
        <dbReference type="ARBA" id="ARBA00022989"/>
    </source>
</evidence>
<keyword evidence="11" id="KW-0732">Signal</keyword>
<evidence type="ECO:0000256" key="2">
    <source>
        <dbReference type="ARBA" id="ARBA00008684"/>
    </source>
</evidence>
<dbReference type="CDD" id="cd14066">
    <property type="entry name" value="STKc_IRAK"/>
    <property type="match status" value="1"/>
</dbReference>
<dbReference type="InterPro" id="IPR008271">
    <property type="entry name" value="Ser/Thr_kinase_AS"/>
</dbReference>
<proteinExistence type="inferred from homology"/>
<dbReference type="SMART" id="SM00220">
    <property type="entry name" value="S_TKc"/>
    <property type="match status" value="1"/>
</dbReference>
<evidence type="ECO:0000256" key="8">
    <source>
        <dbReference type="ARBA" id="ARBA00022626"/>
    </source>
</evidence>
<evidence type="ECO:0000256" key="24">
    <source>
        <dbReference type="SAM" id="Phobius"/>
    </source>
</evidence>
<dbReference type="Pfam" id="PF00560">
    <property type="entry name" value="LRR_1"/>
    <property type="match status" value="3"/>
</dbReference>
<dbReference type="AlphaFoldDB" id="A0A8J5I2L1"/>
<keyword evidence="15 22" id="KW-0067">ATP-binding</keyword>
<dbReference type="Gene3D" id="3.30.200.20">
    <property type="entry name" value="Phosphorylase Kinase, domain 1"/>
    <property type="match status" value="1"/>
</dbReference>
<evidence type="ECO:0000256" key="12">
    <source>
        <dbReference type="ARBA" id="ARBA00022737"/>
    </source>
</evidence>
<organism evidence="26 27">
    <name type="scientific">Zingiber officinale</name>
    <name type="common">Ginger</name>
    <name type="synonym">Amomum zingiber</name>
    <dbReference type="NCBI Taxonomy" id="94328"/>
    <lineage>
        <taxon>Eukaryota</taxon>
        <taxon>Viridiplantae</taxon>
        <taxon>Streptophyta</taxon>
        <taxon>Embryophyta</taxon>
        <taxon>Tracheophyta</taxon>
        <taxon>Spermatophyta</taxon>
        <taxon>Magnoliopsida</taxon>
        <taxon>Liliopsida</taxon>
        <taxon>Zingiberales</taxon>
        <taxon>Zingiberaceae</taxon>
        <taxon>Zingiber</taxon>
    </lineage>
</organism>
<keyword evidence="27" id="KW-1185">Reference proteome</keyword>
<evidence type="ECO:0000256" key="6">
    <source>
        <dbReference type="ARBA" id="ARBA00022527"/>
    </source>
</evidence>
<comment type="subcellular location">
    <subcellularLocation>
        <location evidence="1">Cell membrane</location>
        <topology evidence="1">Single-pass type I membrane protein</topology>
    </subcellularLocation>
</comment>
<dbReference type="PANTHER" id="PTHR48056">
    <property type="entry name" value="LRR RECEPTOR-LIKE SERINE/THREONINE-PROTEIN KINASE-RELATED"/>
    <property type="match status" value="1"/>
</dbReference>
<dbReference type="InterPro" id="IPR032675">
    <property type="entry name" value="LRR_dom_sf"/>
</dbReference>
<evidence type="ECO:0000256" key="4">
    <source>
        <dbReference type="ARBA" id="ARBA00012513"/>
    </source>
</evidence>
<dbReference type="EMBL" id="JACMSC010000003">
    <property type="protein sequence ID" value="KAG6527226.1"/>
    <property type="molecule type" value="Genomic_DNA"/>
</dbReference>
<keyword evidence="13 22" id="KW-0547">Nucleotide-binding</keyword>
<dbReference type="GO" id="GO:0009742">
    <property type="term" value="P:brassinosteroid mediated signaling pathway"/>
    <property type="evidence" value="ECO:0007669"/>
    <property type="project" value="UniProtKB-KW"/>
</dbReference>
<dbReference type="Pfam" id="PF08263">
    <property type="entry name" value="LRRNT_2"/>
    <property type="match status" value="1"/>
</dbReference>
<dbReference type="InterPro" id="IPR003591">
    <property type="entry name" value="Leu-rich_rpt_typical-subtyp"/>
</dbReference>
<evidence type="ECO:0000256" key="15">
    <source>
        <dbReference type="ARBA" id="ARBA00022840"/>
    </source>
</evidence>
<evidence type="ECO:0000256" key="1">
    <source>
        <dbReference type="ARBA" id="ARBA00004251"/>
    </source>
</evidence>
<comment type="similarity">
    <text evidence="3">Belongs to the RLP family.</text>
</comment>
<evidence type="ECO:0000256" key="18">
    <source>
        <dbReference type="ARBA" id="ARBA00023170"/>
    </source>
</evidence>
<evidence type="ECO:0000256" key="9">
    <source>
        <dbReference type="ARBA" id="ARBA00022679"/>
    </source>
</evidence>
<feature type="transmembrane region" description="Helical" evidence="24">
    <location>
        <begin position="686"/>
        <end position="709"/>
    </location>
</feature>
<feature type="domain" description="Protein kinase" evidence="25">
    <location>
        <begin position="778"/>
        <end position="1053"/>
    </location>
</feature>
<dbReference type="EC" id="2.7.11.1" evidence="4"/>
<dbReference type="InterPro" id="IPR050647">
    <property type="entry name" value="Plant_LRR-RLKs"/>
</dbReference>
<dbReference type="SUPFAM" id="SSF52058">
    <property type="entry name" value="L domain-like"/>
    <property type="match status" value="3"/>
</dbReference>
<sequence>MSFKGAVGNSQSLQSWDRLRSPCSFAGVTCDSSGSVAALALQRVPLVVDFGAFSSSILSLEGLQRLSLHDVNLTGTLSGYVCGSQLVEMDLSGNGLRGSLADVFTFAAVCAGLKSLNLSRNSFGNGPTATDNAPVLAALEIETLDLSFNKLSEEYELRGLLSNLGSLRRLDLVGNRLSGGLPSVVNCSYLQRLDLSSTGLSGEVGADVFTDCLSLTFLNLSANHFTGRLPSSLSSCASLTTLSLSGNNFSGEFPADILASLPNLHVLELAFNNLSGSLGNTIAAMPNLEVFDLSSNTLTGAIPPELCPNHQFALRVLYLQNNQLSGDIPASLSNCTKLVSLDLSLNYITGTIPRGLGSLSSLRDLVMWQNLLEGEIPPELSNLRSLKNLILDNNGLTGPIPSGLANCTGLNWLSLSSNHLNGSIPSWIGQLHNLAILKLANNSFSGPIPQELGDCKSLIWLDLNNNQLTGLIPPSLAKQSGKIAVGFLGTGEPYVYLKNDGTSGCRGTGDLLEFGGVRPEDLDRLPSRHFCNFTRVYKGITQYTFSNNGSMLFFDLSFNQLDGEIPKELGDMYYLLILNLGHNKLSGVIPPELGNLRYVAGLDLSHNDLEGHIPQSFSGLAMLAEIDLSNNRLNGSIPELGQLATFPRYGYENNSGLCGFPLPPCKDIAGATLDTRHKKSHRQASLAGSLAMGSLFFVFCIVGLIIIAVESKRRKSENKSKSNRAGDIYSDSRSHSGTANSNWKLTATKDALAINLATFDMPLKKLSFADLVQATNGFHNDSLIGSGGFGDVYKAQLKDGSVVAIKKLIHVSGQADREFTAEMETIGKIKHRNLVPLLGYCKVGEERLLVYQFMKYGSLDDVLHNRNNAGIKLNWAARRKIAMGAARGLAFLHHNCTPRIIHRDMKSSNVLLDENLEARVSDFGMARQMGAVDTHLSVSALAGTPGYVPPEYYQSFRCTIRGDVYSYGVVLLELLTGRRPTDSADFGDDNLVGWVKQHSKHRISNVFDPELLKDDPSLELELLEHLNIACACLDERPFRRPTMLKVMSMFKEIQAVSSLSSDVCVTVASIDGSLCEGDMSLKEEDKEDRDDETNMRSQRSWFNFTTVSEQEKKNYWGIPASQSVVLFPHRLTFDMAVTSNNYANIKQ</sequence>
<keyword evidence="7" id="KW-0433">Leucine-rich repeat</keyword>
<reference evidence="26 27" key="1">
    <citation type="submission" date="2020-08" db="EMBL/GenBank/DDBJ databases">
        <title>Plant Genome Project.</title>
        <authorList>
            <person name="Zhang R.-G."/>
        </authorList>
    </citation>
    <scope>NUCLEOTIDE SEQUENCE [LARGE SCALE GENOMIC DNA]</scope>
    <source>
        <tissue evidence="26">Rhizome</tissue>
    </source>
</reference>
<dbReference type="InterPro" id="IPR011009">
    <property type="entry name" value="Kinase-like_dom_sf"/>
</dbReference>
<dbReference type="Proteomes" id="UP000734854">
    <property type="component" value="Unassembled WGS sequence"/>
</dbReference>
<keyword evidence="9" id="KW-0808">Transferase</keyword>
<protein>
    <recommendedName>
        <fullName evidence="4">non-specific serine/threonine protein kinase</fullName>
        <ecNumber evidence="4">2.7.11.1</ecNumber>
    </recommendedName>
</protein>
<dbReference type="PROSITE" id="PS50011">
    <property type="entry name" value="PROTEIN_KINASE_DOM"/>
    <property type="match status" value="1"/>
</dbReference>
<dbReference type="InterPro" id="IPR017441">
    <property type="entry name" value="Protein_kinase_ATP_BS"/>
</dbReference>
<dbReference type="FunFam" id="3.30.200.20:FF:000150">
    <property type="entry name" value="serine/threonine-protein kinase BRI1-like 2"/>
    <property type="match status" value="1"/>
</dbReference>
<dbReference type="FunFam" id="3.80.10.10:FF:000041">
    <property type="entry name" value="LRR receptor-like serine/threonine-protein kinase ERECTA"/>
    <property type="match status" value="1"/>
</dbReference>
<evidence type="ECO:0000313" key="26">
    <source>
        <dbReference type="EMBL" id="KAG6527226.1"/>
    </source>
</evidence>
<dbReference type="InterPro" id="IPR000719">
    <property type="entry name" value="Prot_kinase_dom"/>
</dbReference>
<keyword evidence="16 24" id="KW-1133">Transmembrane helix</keyword>
<dbReference type="PANTHER" id="PTHR48056:SF18">
    <property type="entry name" value="NON-SPECIFIC SERINE_THREONINE PROTEIN KINASE"/>
    <property type="match status" value="1"/>
</dbReference>
<dbReference type="Pfam" id="PF20141">
    <property type="entry name" value="Island"/>
    <property type="match status" value="1"/>
</dbReference>
<keyword evidence="6" id="KW-0723">Serine/threonine-protein kinase</keyword>
<evidence type="ECO:0000256" key="10">
    <source>
        <dbReference type="ARBA" id="ARBA00022692"/>
    </source>
</evidence>
<evidence type="ECO:0000256" key="11">
    <source>
        <dbReference type="ARBA" id="ARBA00022729"/>
    </source>
</evidence>
<keyword evidence="17 24" id="KW-0472">Membrane</keyword>
<evidence type="ECO:0000256" key="13">
    <source>
        <dbReference type="ARBA" id="ARBA00022741"/>
    </source>
</evidence>
<evidence type="ECO:0000256" key="17">
    <source>
        <dbReference type="ARBA" id="ARBA00023136"/>
    </source>
</evidence>
<evidence type="ECO:0000256" key="7">
    <source>
        <dbReference type="ARBA" id="ARBA00022614"/>
    </source>
</evidence>
<dbReference type="Gene3D" id="3.80.10.10">
    <property type="entry name" value="Ribonuclease Inhibitor"/>
    <property type="match status" value="1"/>
</dbReference>
<dbReference type="GO" id="GO:0033612">
    <property type="term" value="F:receptor serine/threonine kinase binding"/>
    <property type="evidence" value="ECO:0007669"/>
    <property type="project" value="TreeGrafter"/>
</dbReference>
<evidence type="ECO:0000313" key="27">
    <source>
        <dbReference type="Proteomes" id="UP000734854"/>
    </source>
</evidence>
<dbReference type="SUPFAM" id="SSF56112">
    <property type="entry name" value="Protein kinase-like (PK-like)"/>
    <property type="match status" value="1"/>
</dbReference>
<evidence type="ECO:0000256" key="23">
    <source>
        <dbReference type="SAM" id="MobiDB-lite"/>
    </source>
</evidence>
<evidence type="ECO:0000256" key="21">
    <source>
        <dbReference type="ARBA" id="ARBA00048679"/>
    </source>
</evidence>
<keyword evidence="8" id="KW-1070">Brassinosteroid signaling pathway</keyword>
<comment type="caution">
    <text evidence="26">The sequence shown here is derived from an EMBL/GenBank/DDBJ whole genome shotgun (WGS) entry which is preliminary data.</text>
</comment>
<evidence type="ECO:0000256" key="19">
    <source>
        <dbReference type="ARBA" id="ARBA00023180"/>
    </source>
</evidence>
<dbReference type="InterPro" id="IPR001611">
    <property type="entry name" value="Leu-rich_rpt"/>
</dbReference>
<keyword evidence="12" id="KW-0677">Repeat</keyword>
<keyword evidence="5" id="KW-1003">Cell membrane</keyword>
<dbReference type="InterPro" id="IPR001245">
    <property type="entry name" value="Ser-Thr/Tyr_kinase_cat_dom"/>
</dbReference>
<dbReference type="Pfam" id="PF13855">
    <property type="entry name" value="LRR_8"/>
    <property type="match status" value="4"/>
</dbReference>
<dbReference type="GO" id="GO:0005524">
    <property type="term" value="F:ATP binding"/>
    <property type="evidence" value="ECO:0007669"/>
    <property type="project" value="UniProtKB-UniRule"/>
</dbReference>
<dbReference type="PROSITE" id="PS00108">
    <property type="entry name" value="PROTEIN_KINASE_ST"/>
    <property type="match status" value="1"/>
</dbReference>
<comment type="catalytic activity">
    <reaction evidence="21">
        <text>L-seryl-[protein] + ATP = O-phospho-L-seryl-[protein] + ADP + H(+)</text>
        <dbReference type="Rhea" id="RHEA:17989"/>
        <dbReference type="Rhea" id="RHEA-COMP:9863"/>
        <dbReference type="Rhea" id="RHEA-COMP:11604"/>
        <dbReference type="ChEBI" id="CHEBI:15378"/>
        <dbReference type="ChEBI" id="CHEBI:29999"/>
        <dbReference type="ChEBI" id="CHEBI:30616"/>
        <dbReference type="ChEBI" id="CHEBI:83421"/>
        <dbReference type="ChEBI" id="CHEBI:456216"/>
        <dbReference type="EC" id="2.7.11.1"/>
    </reaction>
</comment>
<dbReference type="Gene3D" id="1.10.510.10">
    <property type="entry name" value="Transferase(Phosphotransferase) domain 1"/>
    <property type="match status" value="1"/>
</dbReference>
<keyword evidence="14" id="KW-0418">Kinase</keyword>
<evidence type="ECO:0000256" key="14">
    <source>
        <dbReference type="ARBA" id="ARBA00022777"/>
    </source>
</evidence>
<name>A0A8J5I2L1_ZINOF</name>
<dbReference type="GO" id="GO:0005886">
    <property type="term" value="C:plasma membrane"/>
    <property type="evidence" value="ECO:0007669"/>
    <property type="project" value="UniProtKB-SubCell"/>
</dbReference>
<comment type="catalytic activity">
    <reaction evidence="20">
        <text>L-threonyl-[protein] + ATP = O-phospho-L-threonyl-[protein] + ADP + H(+)</text>
        <dbReference type="Rhea" id="RHEA:46608"/>
        <dbReference type="Rhea" id="RHEA-COMP:11060"/>
        <dbReference type="Rhea" id="RHEA-COMP:11605"/>
        <dbReference type="ChEBI" id="CHEBI:15378"/>
        <dbReference type="ChEBI" id="CHEBI:30013"/>
        <dbReference type="ChEBI" id="CHEBI:30616"/>
        <dbReference type="ChEBI" id="CHEBI:61977"/>
        <dbReference type="ChEBI" id="CHEBI:456216"/>
        <dbReference type="EC" id="2.7.11.1"/>
    </reaction>
</comment>
<dbReference type="InterPro" id="IPR045381">
    <property type="entry name" value="BRI1_island_dom"/>
</dbReference>
<dbReference type="PROSITE" id="PS00107">
    <property type="entry name" value="PROTEIN_KINASE_ATP"/>
    <property type="match status" value="1"/>
</dbReference>
<evidence type="ECO:0000256" key="22">
    <source>
        <dbReference type="PROSITE-ProRule" id="PRU10141"/>
    </source>
</evidence>
<keyword evidence="18" id="KW-0675">Receptor</keyword>